<evidence type="ECO:0000313" key="2">
    <source>
        <dbReference type="EMBL" id="TCN27083.1"/>
    </source>
</evidence>
<evidence type="ECO:0000313" key="3">
    <source>
        <dbReference type="Proteomes" id="UP000295689"/>
    </source>
</evidence>
<comment type="caution">
    <text evidence="2">The sequence shown here is derived from an EMBL/GenBank/DDBJ whole genome shotgun (WGS) entry which is preliminary data.</text>
</comment>
<evidence type="ECO:0000256" key="1">
    <source>
        <dbReference type="SAM" id="Phobius"/>
    </source>
</evidence>
<feature type="transmembrane region" description="Helical" evidence="1">
    <location>
        <begin position="12"/>
        <end position="30"/>
    </location>
</feature>
<name>A0A4R2BKA4_9BACI</name>
<reference evidence="2 3" key="1">
    <citation type="journal article" date="2015" name="Stand. Genomic Sci.">
        <title>Genomic Encyclopedia of Bacterial and Archaeal Type Strains, Phase III: the genomes of soil and plant-associated and newly described type strains.</title>
        <authorList>
            <person name="Whitman W.B."/>
            <person name="Woyke T."/>
            <person name="Klenk H.P."/>
            <person name="Zhou Y."/>
            <person name="Lilburn T.G."/>
            <person name="Beck B.J."/>
            <person name="De Vos P."/>
            <person name="Vandamme P."/>
            <person name="Eisen J.A."/>
            <person name="Garrity G."/>
            <person name="Hugenholtz P."/>
            <person name="Kyrpides N.C."/>
        </authorList>
    </citation>
    <scope>NUCLEOTIDE SEQUENCE [LARGE SCALE GENOMIC DNA]</scope>
    <source>
        <strain evidence="2 3">CV53</strain>
    </source>
</reference>
<dbReference type="EMBL" id="SLVV01000002">
    <property type="protein sequence ID" value="TCN27083.1"/>
    <property type="molecule type" value="Genomic_DNA"/>
</dbReference>
<protein>
    <submittedName>
        <fullName evidence="2">Uncharacterized protein</fullName>
    </submittedName>
</protein>
<dbReference type="Proteomes" id="UP000295689">
    <property type="component" value="Unassembled WGS sequence"/>
</dbReference>
<accession>A0A4R2BKA4</accession>
<organism evidence="2 3">
    <name type="scientific">Mesobacillus foraminis</name>
    <dbReference type="NCBI Taxonomy" id="279826"/>
    <lineage>
        <taxon>Bacteria</taxon>
        <taxon>Bacillati</taxon>
        <taxon>Bacillota</taxon>
        <taxon>Bacilli</taxon>
        <taxon>Bacillales</taxon>
        <taxon>Bacillaceae</taxon>
        <taxon>Mesobacillus</taxon>
    </lineage>
</organism>
<gene>
    <name evidence="2" type="ORF">EV146_10224</name>
</gene>
<keyword evidence="3" id="KW-1185">Reference proteome</keyword>
<keyword evidence="1" id="KW-0812">Transmembrane</keyword>
<dbReference type="AlphaFoldDB" id="A0A4R2BKA4"/>
<feature type="transmembrane region" description="Helical" evidence="1">
    <location>
        <begin position="36"/>
        <end position="55"/>
    </location>
</feature>
<keyword evidence="1" id="KW-1133">Transmembrane helix</keyword>
<dbReference type="RefSeq" id="WP_132001571.1">
    <property type="nucleotide sequence ID" value="NZ_JABUHM010000001.1"/>
</dbReference>
<keyword evidence="1" id="KW-0472">Membrane</keyword>
<feature type="transmembrane region" description="Helical" evidence="1">
    <location>
        <begin position="62"/>
        <end position="83"/>
    </location>
</feature>
<sequence length="87" mass="9799">MSNNTKSELRFLNQVLFALWLTADYAYLLHLTNGKFPWFALLGAPVGLAIILLCWLGKKYALFSFVLVASAVVFSIAFNWNAIFSVH</sequence>
<proteinExistence type="predicted"/>